<dbReference type="Proteomes" id="UP000298631">
    <property type="component" value="Plasmid unnamed1"/>
</dbReference>
<name>A0A4P8EKF4_9RHOB</name>
<dbReference type="InterPro" id="IPR011051">
    <property type="entry name" value="RmlC_Cupin_sf"/>
</dbReference>
<evidence type="ECO:0000313" key="2">
    <source>
        <dbReference type="Proteomes" id="UP000298631"/>
    </source>
</evidence>
<organism evidence="1 2">
    <name type="scientific">Pseudorhodobacter turbinis</name>
    <dbReference type="NCBI Taxonomy" id="2500533"/>
    <lineage>
        <taxon>Bacteria</taxon>
        <taxon>Pseudomonadati</taxon>
        <taxon>Pseudomonadota</taxon>
        <taxon>Alphaproteobacteria</taxon>
        <taxon>Rhodobacterales</taxon>
        <taxon>Paracoccaceae</taxon>
        <taxon>Pseudorhodobacter</taxon>
    </lineage>
</organism>
<keyword evidence="1" id="KW-0614">Plasmid</keyword>
<evidence type="ECO:0000313" key="1">
    <source>
        <dbReference type="EMBL" id="QCO57383.1"/>
    </source>
</evidence>
<dbReference type="AlphaFoldDB" id="A0A4P8EKF4"/>
<dbReference type="OrthoDB" id="8882910at2"/>
<accession>A0A4P8EKF4</accession>
<geneLocation type="plasmid" evidence="1 2">
    <name>unnamed1</name>
</geneLocation>
<sequence>MTLRPVSLNYFLPESPSVIRGNNFTVSCFQGQDATAFSFGSTDETILISARNQASVTLNGVETQILPRSVAILPAGNMEIGIPKNGQVFALTTGLIDDANPVLNAEAYAQEDTRVRPVGQPLKVNHPKAHEVHVYPIDEVPFPVGNPRLKFLQSATMSINWVEYQGPRDRTKLSPHAHDDFEQGSLAIEGDFIHHIRAPWARDANTWLEDAHLEASAGSLAIIPPDLIHTTEGVGVGPHILIDVFGPVRRDFVEKGWMHNAGDYTSSS</sequence>
<dbReference type="Gene3D" id="2.60.120.10">
    <property type="entry name" value="Jelly Rolls"/>
    <property type="match status" value="1"/>
</dbReference>
<dbReference type="KEGG" id="pseb:EOK75_16820"/>
<dbReference type="InterPro" id="IPR014710">
    <property type="entry name" value="RmlC-like_jellyroll"/>
</dbReference>
<protein>
    <recommendedName>
        <fullName evidence="3">5-deoxy-glucuronate isomerase</fullName>
    </recommendedName>
</protein>
<proteinExistence type="predicted"/>
<keyword evidence="2" id="KW-1185">Reference proteome</keyword>
<gene>
    <name evidence="1" type="ORF">EOK75_16820</name>
</gene>
<reference evidence="1 2" key="1">
    <citation type="submission" date="2019-05" db="EMBL/GenBank/DDBJ databases">
        <title>Pseudorhodobacter turbinis sp. nov., isolated from the gut of the Korean turban shell.</title>
        <authorList>
            <person name="Jeong Y.-S."/>
            <person name="Kang W.-R."/>
            <person name="Bae J.-W."/>
        </authorList>
    </citation>
    <scope>NUCLEOTIDE SEQUENCE [LARGE SCALE GENOMIC DNA]</scope>
    <source>
        <strain evidence="1 2">S12M18</strain>
        <plasmid evidence="1 2">unnamed1</plasmid>
    </source>
</reference>
<dbReference type="RefSeq" id="WP_137195178.1">
    <property type="nucleotide sequence ID" value="NZ_CP039965.1"/>
</dbReference>
<dbReference type="SUPFAM" id="SSF51182">
    <property type="entry name" value="RmlC-like cupins"/>
    <property type="match status" value="1"/>
</dbReference>
<evidence type="ECO:0008006" key="3">
    <source>
        <dbReference type="Google" id="ProtNLM"/>
    </source>
</evidence>
<dbReference type="EMBL" id="CP039965">
    <property type="protein sequence ID" value="QCO57383.1"/>
    <property type="molecule type" value="Genomic_DNA"/>
</dbReference>